<dbReference type="Pfam" id="PF03572">
    <property type="entry name" value="Peptidase_S41"/>
    <property type="match status" value="1"/>
</dbReference>
<dbReference type="EMBL" id="AYUF01000495">
    <property type="protein sequence ID" value="ETK00745.1"/>
    <property type="molecule type" value="Genomic_DNA"/>
</dbReference>
<organism evidence="2 3">
    <name type="scientific">Tannerella sp. oral taxon BU063 isolate Cell 2</name>
    <dbReference type="NCBI Taxonomy" id="1411148"/>
    <lineage>
        <taxon>Bacteria</taxon>
        <taxon>Pseudomonadati</taxon>
        <taxon>Bacteroidota</taxon>
        <taxon>Bacteroidia</taxon>
        <taxon>Bacteroidales</taxon>
        <taxon>Tannerellaceae</taxon>
        <taxon>Tannerella</taxon>
    </lineage>
</organism>
<dbReference type="Pfam" id="PF14684">
    <property type="entry name" value="Tricorn_C1"/>
    <property type="match status" value="1"/>
</dbReference>
<proteinExistence type="predicted"/>
<dbReference type="CDD" id="cd07563">
    <property type="entry name" value="Peptidase_S41_IRBP"/>
    <property type="match status" value="1"/>
</dbReference>
<protein>
    <submittedName>
        <fullName evidence="2">Peptidase S41</fullName>
    </submittedName>
</protein>
<dbReference type="AlphaFoldDB" id="W2C0P5"/>
<dbReference type="Gene3D" id="3.90.226.10">
    <property type="entry name" value="2-enoyl-CoA Hydratase, Chain A, domain 1"/>
    <property type="match status" value="1"/>
</dbReference>
<dbReference type="InterPro" id="IPR005151">
    <property type="entry name" value="Tail-specific_protease"/>
</dbReference>
<name>W2C0P5_9BACT</name>
<comment type="caution">
    <text evidence="2">The sequence shown here is derived from an EMBL/GenBank/DDBJ whole genome shotgun (WGS) entry which is preliminary data.</text>
</comment>
<dbReference type="InterPro" id="IPR029045">
    <property type="entry name" value="ClpP/crotonase-like_dom_sf"/>
</dbReference>
<feature type="domain" description="Tail specific protease" evidence="1">
    <location>
        <begin position="115"/>
        <end position="310"/>
    </location>
</feature>
<evidence type="ECO:0000313" key="3">
    <source>
        <dbReference type="Proteomes" id="UP000018837"/>
    </source>
</evidence>
<evidence type="ECO:0000259" key="1">
    <source>
        <dbReference type="SMART" id="SM00245"/>
    </source>
</evidence>
<dbReference type="PANTHER" id="PTHR11261">
    <property type="entry name" value="INTERPHOTORECEPTOR RETINOID-BINDING PROTEIN"/>
    <property type="match status" value="1"/>
</dbReference>
<dbReference type="Proteomes" id="UP000018837">
    <property type="component" value="Unassembled WGS sequence"/>
</dbReference>
<gene>
    <name evidence="2" type="ORF">N425_13000</name>
</gene>
<dbReference type="GO" id="GO:0006508">
    <property type="term" value="P:proteolysis"/>
    <property type="evidence" value="ECO:0007669"/>
    <property type="project" value="InterPro"/>
</dbReference>
<reference evidence="2 3" key="1">
    <citation type="submission" date="2013-11" db="EMBL/GenBank/DDBJ databases">
        <title>Single cell genomics of uncultured Tannerella BU063 (oral taxon 286).</title>
        <authorList>
            <person name="Beall C.J."/>
            <person name="Campbell A.G."/>
            <person name="Griffen A.L."/>
            <person name="Podar M."/>
            <person name="Leys E.J."/>
        </authorList>
    </citation>
    <scope>NUCLEOTIDE SEQUENCE [LARGE SCALE GENOMIC DNA]</scope>
    <source>
        <strain evidence="2">Cell 2</strain>
    </source>
</reference>
<dbReference type="PATRIC" id="fig|1411148.3.peg.2170"/>
<accession>W2C0P5</accession>
<sequence length="338" mass="38882">MKIRVPYFLIFLILLLPGCDKADRYSASPRENFEALWRIIDEHYCFFEEKGVDWEVVRRKYERQLSDTMSRYELFDLLSDMLAELKDGHTNLVSPFNTARYWAWFEDYPRNFNADIQRNYLGTRYGIAGGMRYVKLPGTEIGYIYYGSFSSAVSETNLDEIFYFFRTCRGLIIDVRGNGGGALTNVERIASRFLSVPIRTGYIVHKTGPGHSDFSEPYPVDLRPSTHTRWRRPTVVLTNRHSYSATNDFINVMRRIDRVVILGDRTGGGGGMPFSSELPNGWQVRFSASPLLDADKRSIESGIDPDIRVDMTKADMDRGKDTMIEAAIRNIHERTKGE</sequence>
<dbReference type="PANTHER" id="PTHR11261:SF3">
    <property type="entry name" value="RETINOL-BINDING PROTEIN 3"/>
    <property type="match status" value="1"/>
</dbReference>
<dbReference type="InterPro" id="IPR028204">
    <property type="entry name" value="Tricorn_C1"/>
</dbReference>
<dbReference type="SMART" id="SM00245">
    <property type="entry name" value="TSPc"/>
    <property type="match status" value="1"/>
</dbReference>
<dbReference type="SUPFAM" id="SSF52096">
    <property type="entry name" value="ClpP/crotonase"/>
    <property type="match status" value="1"/>
</dbReference>
<evidence type="ECO:0000313" key="2">
    <source>
        <dbReference type="EMBL" id="ETK00745.1"/>
    </source>
</evidence>
<dbReference type="Gene3D" id="3.30.750.44">
    <property type="match status" value="1"/>
</dbReference>
<dbReference type="GO" id="GO:0008236">
    <property type="term" value="F:serine-type peptidase activity"/>
    <property type="evidence" value="ECO:0007669"/>
    <property type="project" value="InterPro"/>
</dbReference>